<dbReference type="EMBL" id="FQUF01000019">
    <property type="protein sequence ID" value="SHE89475.1"/>
    <property type="molecule type" value="Genomic_DNA"/>
</dbReference>
<feature type="coiled-coil region" evidence="1">
    <location>
        <begin position="32"/>
        <end position="92"/>
    </location>
</feature>
<keyword evidence="4" id="KW-1185">Reference proteome</keyword>
<evidence type="ECO:0000256" key="1">
    <source>
        <dbReference type="SAM" id="Coils"/>
    </source>
</evidence>
<gene>
    <name evidence="3" type="ORF">SAMN02745249_01380</name>
</gene>
<dbReference type="PANTHER" id="PTHR35792">
    <property type="entry name" value="GENERAL STRESS PROTEIN"/>
    <property type="match status" value="1"/>
</dbReference>
<feature type="transmembrane region" description="Helical" evidence="2">
    <location>
        <begin position="6"/>
        <end position="24"/>
    </location>
</feature>
<dbReference type="RefSeq" id="WP_073298128.1">
    <property type="nucleotide sequence ID" value="NZ_FQUF01000019.1"/>
</dbReference>
<dbReference type="InterPro" id="IPR024623">
    <property type="entry name" value="YtxH"/>
</dbReference>
<evidence type="ECO:0000256" key="2">
    <source>
        <dbReference type="SAM" id="Phobius"/>
    </source>
</evidence>
<evidence type="ECO:0000313" key="4">
    <source>
        <dbReference type="Proteomes" id="UP000184128"/>
    </source>
</evidence>
<dbReference type="STRING" id="1121025.SAMN02745249_01380"/>
<proteinExistence type="predicted"/>
<sequence>MKKNNWPLIILVSLFSAGFALLFAPKSGKELRKDLQNKANETKDSVKTSTNNLKEDFKDAYFEAEQEVENELAHLDERQRELRQTISSIEEELNH</sequence>
<keyword evidence="2" id="KW-1133">Transmembrane helix</keyword>
<dbReference type="InterPro" id="IPR052928">
    <property type="entry name" value="Desiccation-related_membrane"/>
</dbReference>
<dbReference type="AlphaFoldDB" id="A0A1M4X7T3"/>
<protein>
    <submittedName>
        <fullName evidence="3">YtxH-like protein</fullName>
    </submittedName>
</protein>
<name>A0A1M4X7T3_9LACT</name>
<dbReference type="Pfam" id="PF12732">
    <property type="entry name" value="YtxH"/>
    <property type="match status" value="1"/>
</dbReference>
<organism evidence="3 4">
    <name type="scientific">Atopostipes suicloacalis DSM 15692</name>
    <dbReference type="NCBI Taxonomy" id="1121025"/>
    <lineage>
        <taxon>Bacteria</taxon>
        <taxon>Bacillati</taxon>
        <taxon>Bacillota</taxon>
        <taxon>Bacilli</taxon>
        <taxon>Lactobacillales</taxon>
        <taxon>Carnobacteriaceae</taxon>
        <taxon>Atopostipes</taxon>
    </lineage>
</organism>
<reference evidence="4" key="1">
    <citation type="submission" date="2016-11" db="EMBL/GenBank/DDBJ databases">
        <authorList>
            <person name="Varghese N."/>
            <person name="Submissions S."/>
        </authorList>
    </citation>
    <scope>NUCLEOTIDE SEQUENCE [LARGE SCALE GENOMIC DNA]</scope>
    <source>
        <strain evidence="4">DSM 15692</strain>
    </source>
</reference>
<keyword evidence="1" id="KW-0175">Coiled coil</keyword>
<evidence type="ECO:0000313" key="3">
    <source>
        <dbReference type="EMBL" id="SHE89475.1"/>
    </source>
</evidence>
<keyword evidence="2" id="KW-0812">Transmembrane</keyword>
<dbReference type="OrthoDB" id="2168829at2"/>
<keyword evidence="2" id="KW-0472">Membrane</keyword>
<dbReference type="Proteomes" id="UP000184128">
    <property type="component" value="Unassembled WGS sequence"/>
</dbReference>
<dbReference type="PANTHER" id="PTHR35792:SF2">
    <property type="entry name" value="GENERAL STRESS PROTEIN"/>
    <property type="match status" value="1"/>
</dbReference>
<accession>A0A1M4X7T3</accession>